<dbReference type="InterPro" id="IPR003710">
    <property type="entry name" value="ApbA"/>
</dbReference>
<evidence type="ECO:0000313" key="12">
    <source>
        <dbReference type="Proteomes" id="UP001218895"/>
    </source>
</evidence>
<dbReference type="Pfam" id="PF02558">
    <property type="entry name" value="ApbA"/>
    <property type="match status" value="1"/>
</dbReference>
<dbReference type="InterPro" id="IPR013332">
    <property type="entry name" value="KPR_N"/>
</dbReference>
<dbReference type="GeneID" id="79949711"/>
<dbReference type="PANTHER" id="PTHR21708">
    <property type="entry name" value="PROBABLE 2-DEHYDROPANTOATE 2-REDUCTASE"/>
    <property type="match status" value="1"/>
</dbReference>
<dbReference type="SUPFAM" id="SSF48179">
    <property type="entry name" value="6-phosphogluconate dehydrogenase C-terminal domain-like"/>
    <property type="match status" value="1"/>
</dbReference>
<name>A0AAF0FT90_9EURY</name>
<reference evidence="11" key="1">
    <citation type="submission" date="2022-01" db="EMBL/GenBank/DDBJ databases">
        <title>Complete genome of Methanomicrobium antiquum DSM 21220.</title>
        <authorList>
            <person name="Chen S.-C."/>
            <person name="You Y.-T."/>
            <person name="Zhou Y.-Z."/>
            <person name="Lai M.-C."/>
        </authorList>
    </citation>
    <scope>NUCLEOTIDE SEQUENCE</scope>
    <source>
        <strain evidence="11">DSM 21220</strain>
    </source>
</reference>
<evidence type="ECO:0000256" key="7">
    <source>
        <dbReference type="ARBA" id="ARBA00048196"/>
    </source>
</evidence>
<comment type="function">
    <text evidence="8">Catalyzes the NADPH-dependent reduction of ketopantoate into pantoic acid.</text>
</comment>
<evidence type="ECO:0000256" key="6">
    <source>
        <dbReference type="ARBA" id="ARBA00047506"/>
    </source>
</evidence>
<accession>A0AAF0FT90</accession>
<evidence type="ECO:0000259" key="10">
    <source>
        <dbReference type="Pfam" id="PF08546"/>
    </source>
</evidence>
<keyword evidence="4 8" id="KW-0173">Coenzyme A biosynthesis</keyword>
<evidence type="ECO:0000256" key="5">
    <source>
        <dbReference type="ARBA" id="ARBA00023002"/>
    </source>
</evidence>
<sequence>MISKEPKIMILGAGAVGLSIAGMLSKNCYVSAVCRKRHADAISQKGLYKSGIWGEEIIHDIRCYTKSDELFEELIPSDNKKFDFIIITSKSSDTEKICEEYQNLFKNNIIVSIQNGIGNEEIIEKYAENIIGATITTNFSSPKDGFVKVMSESEPLKLGIYPCEFRKNSHNNSIPDYNSELEQLIEIFKKSGINAKRSKNIRSAIWEKSLLNIAVNPLTALLSIPVGDVLDENLKSLITGLIKETFLVMSAKKITTKWAGPEDYLNYLFDILIPSFSNAYTSMYQDIQLNRKTEIDFINGAVVRFGKEQKIETPFNSCICSLIKYQENKVSLSQCTQDQ</sequence>
<dbReference type="Gene3D" id="1.10.1040.10">
    <property type="entry name" value="N-(1-d-carboxylethyl)-l-norvaline Dehydrogenase, domain 2"/>
    <property type="match status" value="1"/>
</dbReference>
<dbReference type="Proteomes" id="UP001218895">
    <property type="component" value="Chromosome"/>
</dbReference>
<dbReference type="Gene3D" id="3.40.50.720">
    <property type="entry name" value="NAD(P)-binding Rossmann-like Domain"/>
    <property type="match status" value="1"/>
</dbReference>
<dbReference type="RefSeq" id="WP_278100566.1">
    <property type="nucleotide sequence ID" value="NZ_CP091092.1"/>
</dbReference>
<keyword evidence="12" id="KW-1185">Reference proteome</keyword>
<dbReference type="NCBIfam" id="TIGR00745">
    <property type="entry name" value="apbA_panE"/>
    <property type="match status" value="1"/>
</dbReference>
<dbReference type="GO" id="GO:0005737">
    <property type="term" value="C:cytoplasm"/>
    <property type="evidence" value="ECO:0007669"/>
    <property type="project" value="TreeGrafter"/>
</dbReference>
<evidence type="ECO:0000313" key="11">
    <source>
        <dbReference type="EMBL" id="WFN37726.1"/>
    </source>
</evidence>
<feature type="domain" description="Ketopantoate reductase N-terminal" evidence="9">
    <location>
        <begin position="8"/>
        <end position="160"/>
    </location>
</feature>
<evidence type="ECO:0000259" key="9">
    <source>
        <dbReference type="Pfam" id="PF02558"/>
    </source>
</evidence>
<dbReference type="GO" id="GO:0015937">
    <property type="term" value="P:coenzyme A biosynthetic process"/>
    <property type="evidence" value="ECO:0007669"/>
    <property type="project" value="UniProtKB-KW"/>
</dbReference>
<dbReference type="PANTHER" id="PTHR21708:SF26">
    <property type="entry name" value="2-DEHYDROPANTOATE 2-REDUCTASE"/>
    <property type="match status" value="1"/>
</dbReference>
<evidence type="ECO:0000256" key="8">
    <source>
        <dbReference type="RuleBase" id="RU362068"/>
    </source>
</evidence>
<dbReference type="Pfam" id="PF08546">
    <property type="entry name" value="ApbA_C"/>
    <property type="match status" value="1"/>
</dbReference>
<dbReference type="AlphaFoldDB" id="A0AAF0FT90"/>
<comment type="catalytic activity">
    <reaction evidence="7">
        <text>(R)-pantoate + NAD(+) = 2-dehydropantoate + NADH + H(+)</text>
        <dbReference type="Rhea" id="RHEA:61292"/>
        <dbReference type="ChEBI" id="CHEBI:11561"/>
        <dbReference type="ChEBI" id="CHEBI:15378"/>
        <dbReference type="ChEBI" id="CHEBI:15980"/>
        <dbReference type="ChEBI" id="CHEBI:57540"/>
        <dbReference type="ChEBI" id="CHEBI:57945"/>
    </reaction>
    <physiologicalReaction direction="right-to-left" evidence="7">
        <dbReference type="Rhea" id="RHEA:61294"/>
    </physiologicalReaction>
</comment>
<proteinExistence type="inferred from homology"/>
<evidence type="ECO:0000256" key="3">
    <source>
        <dbReference type="ARBA" id="ARBA00022857"/>
    </source>
</evidence>
<keyword evidence="5 8" id="KW-0560">Oxidoreductase</keyword>
<protein>
    <recommendedName>
        <fullName evidence="8">2-dehydropantoate 2-reductase</fullName>
        <ecNumber evidence="8">1.1.1.169</ecNumber>
    </recommendedName>
    <alternativeName>
        <fullName evidence="8">Ketopantoate reductase</fullName>
    </alternativeName>
</protein>
<comment type="pathway">
    <text evidence="1 8">Cofactor biosynthesis; coenzyme A biosynthesis.</text>
</comment>
<evidence type="ECO:0000256" key="2">
    <source>
        <dbReference type="ARBA" id="ARBA00007870"/>
    </source>
</evidence>
<dbReference type="KEGG" id="manq:L1994_04895"/>
<evidence type="ECO:0000256" key="1">
    <source>
        <dbReference type="ARBA" id="ARBA00004724"/>
    </source>
</evidence>
<dbReference type="GO" id="GO:0008677">
    <property type="term" value="F:2-dehydropantoate 2-reductase activity"/>
    <property type="evidence" value="ECO:0007669"/>
    <property type="project" value="UniProtKB-EC"/>
</dbReference>
<comment type="similarity">
    <text evidence="2 8">Belongs to the ketopantoate reductase family.</text>
</comment>
<dbReference type="EMBL" id="CP091092">
    <property type="protein sequence ID" value="WFN37726.1"/>
    <property type="molecule type" value="Genomic_DNA"/>
</dbReference>
<dbReference type="InterPro" id="IPR051402">
    <property type="entry name" value="KPR-Related"/>
</dbReference>
<dbReference type="InterPro" id="IPR036291">
    <property type="entry name" value="NAD(P)-bd_dom_sf"/>
</dbReference>
<dbReference type="SUPFAM" id="SSF51735">
    <property type="entry name" value="NAD(P)-binding Rossmann-fold domains"/>
    <property type="match status" value="1"/>
</dbReference>
<dbReference type="InterPro" id="IPR008927">
    <property type="entry name" value="6-PGluconate_DH-like_C_sf"/>
</dbReference>
<feature type="domain" description="Ketopantoate reductase C-terminal" evidence="10">
    <location>
        <begin position="200"/>
        <end position="324"/>
    </location>
</feature>
<keyword evidence="3 8" id="KW-0521">NADP</keyword>
<comment type="catalytic activity">
    <reaction evidence="6">
        <text>(R)-pantoate + NADP(+) = 2-dehydropantoate + NADPH + H(+)</text>
        <dbReference type="Rhea" id="RHEA:16233"/>
        <dbReference type="ChEBI" id="CHEBI:11561"/>
        <dbReference type="ChEBI" id="CHEBI:15378"/>
        <dbReference type="ChEBI" id="CHEBI:15980"/>
        <dbReference type="ChEBI" id="CHEBI:57783"/>
        <dbReference type="ChEBI" id="CHEBI:58349"/>
        <dbReference type="EC" id="1.1.1.169"/>
    </reaction>
    <physiologicalReaction direction="right-to-left" evidence="6">
        <dbReference type="Rhea" id="RHEA:16235"/>
    </physiologicalReaction>
</comment>
<dbReference type="GO" id="GO:0015940">
    <property type="term" value="P:pantothenate biosynthetic process"/>
    <property type="evidence" value="ECO:0007669"/>
    <property type="project" value="InterPro"/>
</dbReference>
<dbReference type="InterPro" id="IPR013328">
    <property type="entry name" value="6PGD_dom2"/>
</dbReference>
<dbReference type="InterPro" id="IPR013752">
    <property type="entry name" value="KPA_reductase"/>
</dbReference>
<organism evidence="11 12">
    <name type="scientific">Methanomicrobium antiquum</name>
    <dbReference type="NCBI Taxonomy" id="487686"/>
    <lineage>
        <taxon>Archaea</taxon>
        <taxon>Methanobacteriati</taxon>
        <taxon>Methanobacteriota</taxon>
        <taxon>Stenosarchaea group</taxon>
        <taxon>Methanomicrobia</taxon>
        <taxon>Methanomicrobiales</taxon>
        <taxon>Methanomicrobiaceae</taxon>
        <taxon>Methanomicrobium</taxon>
    </lineage>
</organism>
<gene>
    <name evidence="11" type="ORF">L1994_04895</name>
</gene>
<dbReference type="EC" id="1.1.1.169" evidence="8"/>
<evidence type="ECO:0000256" key="4">
    <source>
        <dbReference type="ARBA" id="ARBA00022993"/>
    </source>
</evidence>